<dbReference type="Proteomes" id="UP000036681">
    <property type="component" value="Unplaced"/>
</dbReference>
<organism evidence="2 3">
    <name type="scientific">Ascaris lumbricoides</name>
    <name type="common">Giant roundworm</name>
    <dbReference type="NCBI Taxonomy" id="6252"/>
    <lineage>
        <taxon>Eukaryota</taxon>
        <taxon>Metazoa</taxon>
        <taxon>Ecdysozoa</taxon>
        <taxon>Nematoda</taxon>
        <taxon>Chromadorea</taxon>
        <taxon>Rhabditida</taxon>
        <taxon>Spirurina</taxon>
        <taxon>Ascaridomorpha</taxon>
        <taxon>Ascaridoidea</taxon>
        <taxon>Ascarididae</taxon>
        <taxon>Ascaris</taxon>
    </lineage>
</organism>
<evidence type="ECO:0000313" key="2">
    <source>
        <dbReference type="Proteomes" id="UP000036681"/>
    </source>
</evidence>
<evidence type="ECO:0000256" key="1">
    <source>
        <dbReference type="SAM" id="MobiDB-lite"/>
    </source>
</evidence>
<feature type="region of interest" description="Disordered" evidence="1">
    <location>
        <begin position="40"/>
        <end position="64"/>
    </location>
</feature>
<accession>A0A0M3HZ75</accession>
<sequence>MTWRCTHISGIALFIAARIVAPIIANTAAATAATTTLYRRSPPPLHGGDDCCRSPPPSHTSPRTRASVLAYTPNMSVYCCLLALKVQ</sequence>
<protein>
    <submittedName>
        <fullName evidence="3">Secreted protein</fullName>
    </submittedName>
</protein>
<evidence type="ECO:0000313" key="3">
    <source>
        <dbReference type="WBParaSite" id="ALUE_0000894901-mRNA-1"/>
    </source>
</evidence>
<dbReference type="AlphaFoldDB" id="A0A0M3HZ75"/>
<reference evidence="3" key="1">
    <citation type="submission" date="2017-02" db="UniProtKB">
        <authorList>
            <consortium name="WormBaseParasite"/>
        </authorList>
    </citation>
    <scope>IDENTIFICATION</scope>
</reference>
<proteinExistence type="predicted"/>
<keyword evidence="2" id="KW-1185">Reference proteome</keyword>
<dbReference type="WBParaSite" id="ALUE_0000894901-mRNA-1">
    <property type="protein sequence ID" value="ALUE_0000894901-mRNA-1"/>
    <property type="gene ID" value="ALUE_0000894901"/>
</dbReference>
<name>A0A0M3HZ75_ASCLU</name>